<feature type="signal peptide" evidence="1">
    <location>
        <begin position="1"/>
        <end position="21"/>
    </location>
</feature>
<dbReference type="PANTHER" id="PTHR47074:SF11">
    <property type="entry name" value="REVERSE TRANSCRIPTASE-LIKE PROTEIN"/>
    <property type="match status" value="1"/>
</dbReference>
<feature type="chain" id="PRO_5028474335" description="RNase H type-1 domain-containing protein" evidence="1">
    <location>
        <begin position="22"/>
        <end position="103"/>
    </location>
</feature>
<organism evidence="2">
    <name type="scientific">Opuntia streptacantha</name>
    <name type="common">Prickly pear cactus</name>
    <name type="synonym">Opuntia cardona</name>
    <dbReference type="NCBI Taxonomy" id="393608"/>
    <lineage>
        <taxon>Eukaryota</taxon>
        <taxon>Viridiplantae</taxon>
        <taxon>Streptophyta</taxon>
        <taxon>Embryophyta</taxon>
        <taxon>Tracheophyta</taxon>
        <taxon>Spermatophyta</taxon>
        <taxon>Magnoliopsida</taxon>
        <taxon>eudicotyledons</taxon>
        <taxon>Gunneridae</taxon>
        <taxon>Pentapetalae</taxon>
        <taxon>Caryophyllales</taxon>
        <taxon>Cactineae</taxon>
        <taxon>Cactaceae</taxon>
        <taxon>Opuntioideae</taxon>
        <taxon>Opuntia</taxon>
    </lineage>
</organism>
<sequence>MGLFLSMMWALWMYRNKVVVGGEEPVVDIIVEGFLRLLRDYRLYTKEVHAPSPLPSTFSFEKWQPPPSGWIKINTDAAIIKGVGTGLGWVARDCEGKVLVAGV</sequence>
<accession>A0A7C9EA03</accession>
<reference evidence="2" key="1">
    <citation type="journal article" date="2013" name="J. Plant Res.">
        <title>Effect of fungi and light on seed germination of three Opuntia species from semiarid lands of central Mexico.</title>
        <authorList>
            <person name="Delgado-Sanchez P."/>
            <person name="Jimenez-Bremont J.F."/>
            <person name="Guerrero-Gonzalez Mde L."/>
            <person name="Flores J."/>
        </authorList>
    </citation>
    <scope>NUCLEOTIDE SEQUENCE</scope>
    <source>
        <tissue evidence="2">Cladode</tissue>
    </source>
</reference>
<proteinExistence type="predicted"/>
<dbReference type="EMBL" id="GISG01191200">
    <property type="protein sequence ID" value="MBA4656289.1"/>
    <property type="molecule type" value="Transcribed_RNA"/>
</dbReference>
<dbReference type="InterPro" id="IPR052929">
    <property type="entry name" value="RNase_H-like_EbsB-rel"/>
</dbReference>
<dbReference type="AlphaFoldDB" id="A0A7C9EA03"/>
<keyword evidence="1" id="KW-0732">Signal</keyword>
<name>A0A7C9EA03_OPUST</name>
<dbReference type="PANTHER" id="PTHR47074">
    <property type="entry name" value="BNAC02G40300D PROTEIN"/>
    <property type="match status" value="1"/>
</dbReference>
<evidence type="ECO:0000256" key="1">
    <source>
        <dbReference type="SAM" id="SignalP"/>
    </source>
</evidence>
<evidence type="ECO:0008006" key="3">
    <source>
        <dbReference type="Google" id="ProtNLM"/>
    </source>
</evidence>
<reference evidence="2" key="2">
    <citation type="submission" date="2020-07" db="EMBL/GenBank/DDBJ databases">
        <authorList>
            <person name="Vera ALvarez R."/>
            <person name="Arias-Moreno D.M."/>
            <person name="Jimenez-Jacinto V."/>
            <person name="Jimenez-Bremont J.F."/>
            <person name="Swaminathan K."/>
            <person name="Moose S.P."/>
            <person name="Guerrero-Gonzalez M.L."/>
            <person name="Marino-Ramirez L."/>
            <person name="Landsman D."/>
            <person name="Rodriguez-Kessler M."/>
            <person name="Delgado-Sanchez P."/>
        </authorList>
    </citation>
    <scope>NUCLEOTIDE SEQUENCE</scope>
    <source>
        <tissue evidence="2">Cladode</tissue>
    </source>
</reference>
<protein>
    <recommendedName>
        <fullName evidence="3">RNase H type-1 domain-containing protein</fullName>
    </recommendedName>
</protein>
<evidence type="ECO:0000313" key="2">
    <source>
        <dbReference type="EMBL" id="MBA4656289.1"/>
    </source>
</evidence>